<sequence>MDALDLIAEPLVGPEEPVDGADLELLLLELELDMLEVPRPRSPVDIPGCRAAAVRPPREAACSRGPLGRVGTRAPGEVVATQRSPPGRTGNDPRNLVVKGR</sequence>
<dbReference type="RefSeq" id="WP_010595222.1">
    <property type="nucleotide sequence ID" value="NZ_CP023714.1"/>
</dbReference>
<protein>
    <submittedName>
        <fullName evidence="1">Uncharacterized protein</fullName>
    </submittedName>
</protein>
<organism evidence="1 2">
    <name type="scientific">Rhodococcus ruber</name>
    <dbReference type="NCBI Taxonomy" id="1830"/>
    <lineage>
        <taxon>Bacteria</taxon>
        <taxon>Bacillati</taxon>
        <taxon>Actinomycetota</taxon>
        <taxon>Actinomycetes</taxon>
        <taxon>Mycobacteriales</taxon>
        <taxon>Nocardiaceae</taxon>
        <taxon>Rhodococcus</taxon>
    </lineage>
</organism>
<proteinExistence type="predicted"/>
<evidence type="ECO:0000313" key="2">
    <source>
        <dbReference type="Proteomes" id="UP000042997"/>
    </source>
</evidence>
<dbReference type="KEGG" id="rrz:CS378_02335"/>
<evidence type="ECO:0000313" key="1">
    <source>
        <dbReference type="EMBL" id="CDZ88133.1"/>
    </source>
</evidence>
<dbReference type="GeneID" id="66835705"/>
<dbReference type="Proteomes" id="UP000042997">
    <property type="component" value="Unassembled WGS sequence"/>
</dbReference>
<name>A0A098BHC9_9NOCA</name>
<gene>
    <name evidence="1" type="ORF">RHRU231_390050</name>
</gene>
<dbReference type="AlphaFoldDB" id="A0A098BHC9"/>
<accession>A0A098BHC9</accession>
<reference evidence="1 2" key="1">
    <citation type="journal article" date="2014" name="Genome Announc.">
        <title>Draft Genome Sequence of Propane- and Butane-Oxidizing Actinobacterium Rhodococcus ruber IEGM 231.</title>
        <authorList>
            <person name="Ivshina I.B."/>
            <person name="Kuyukina M.S."/>
            <person name="Krivoruchko A.V."/>
            <person name="Barbe V."/>
            <person name="Fischer C."/>
        </authorList>
    </citation>
    <scope>NUCLEOTIDE SEQUENCE [LARGE SCALE GENOMIC DNA]</scope>
</reference>
<dbReference type="EMBL" id="CCSD01000049">
    <property type="protein sequence ID" value="CDZ88133.1"/>
    <property type="molecule type" value="Genomic_DNA"/>
</dbReference>